<dbReference type="SUPFAM" id="SSF55797">
    <property type="entry name" value="PR-1-like"/>
    <property type="match status" value="1"/>
</dbReference>
<feature type="domain" description="SCP" evidence="1">
    <location>
        <begin position="123"/>
        <end position="231"/>
    </location>
</feature>
<dbReference type="EMBL" id="CAICTM010000435">
    <property type="protein sequence ID" value="CAB9510439.1"/>
    <property type="molecule type" value="Genomic_DNA"/>
</dbReference>
<dbReference type="PANTHER" id="PTHR31157:SF1">
    <property type="entry name" value="SCP DOMAIN-CONTAINING PROTEIN"/>
    <property type="match status" value="1"/>
</dbReference>
<dbReference type="Proteomes" id="UP001153069">
    <property type="component" value="Unassembled WGS sequence"/>
</dbReference>
<evidence type="ECO:0000259" key="1">
    <source>
        <dbReference type="Pfam" id="PF00188"/>
    </source>
</evidence>
<dbReference type="Pfam" id="PF00188">
    <property type="entry name" value="CAP"/>
    <property type="match status" value="1"/>
</dbReference>
<evidence type="ECO:0000313" key="2">
    <source>
        <dbReference type="EMBL" id="CAB9510439.1"/>
    </source>
</evidence>
<dbReference type="OrthoDB" id="45583at2759"/>
<accession>A0A9N8E2D3</accession>
<dbReference type="PANTHER" id="PTHR31157">
    <property type="entry name" value="SCP DOMAIN-CONTAINING PROTEIN"/>
    <property type="match status" value="1"/>
</dbReference>
<gene>
    <name evidence="2" type="ORF">SEMRO_436_G142610.1</name>
</gene>
<name>A0A9N8E2D3_9STRA</name>
<proteinExistence type="predicted"/>
<dbReference type="CDD" id="cd05379">
    <property type="entry name" value="CAP_bacterial"/>
    <property type="match status" value="1"/>
</dbReference>
<dbReference type="Gene3D" id="3.40.33.10">
    <property type="entry name" value="CAP"/>
    <property type="match status" value="1"/>
</dbReference>
<protein>
    <recommendedName>
        <fullName evidence="1">SCP domain-containing protein</fullName>
    </recommendedName>
</protein>
<dbReference type="InterPro" id="IPR014044">
    <property type="entry name" value="CAP_dom"/>
</dbReference>
<dbReference type="AlphaFoldDB" id="A0A9N8E2D3"/>
<sequence>MTFKLFTNRRSVLAEETIVQKTQKGKTRRRLLALFNGDKKKHSTEATKLLGGKYLSKKAMSLRSIDTSENSDSETATSWKSCSSQEYRRPKLSYEDRQKEWGKAVAQSKRLPSTAHFSNNIIMVNKERTKRTIPAISRSSHLDAVARWHAEVMALEGAVRHSNPAELQTKLADDTCTFLGENVAAGTSIRTMHQQMVDNVGDLRNMTDNRYKEMGCGTARGADGELYLCQIFRG</sequence>
<evidence type="ECO:0000313" key="3">
    <source>
        <dbReference type="Proteomes" id="UP001153069"/>
    </source>
</evidence>
<keyword evidence="3" id="KW-1185">Reference proteome</keyword>
<dbReference type="InterPro" id="IPR035940">
    <property type="entry name" value="CAP_sf"/>
</dbReference>
<comment type="caution">
    <text evidence="2">The sequence shown here is derived from an EMBL/GenBank/DDBJ whole genome shotgun (WGS) entry which is preliminary data.</text>
</comment>
<reference evidence="2" key="1">
    <citation type="submission" date="2020-06" db="EMBL/GenBank/DDBJ databases">
        <authorList>
            <consortium name="Plant Systems Biology data submission"/>
        </authorList>
    </citation>
    <scope>NUCLEOTIDE SEQUENCE</scope>
    <source>
        <strain evidence="2">D6</strain>
    </source>
</reference>
<organism evidence="2 3">
    <name type="scientific">Seminavis robusta</name>
    <dbReference type="NCBI Taxonomy" id="568900"/>
    <lineage>
        <taxon>Eukaryota</taxon>
        <taxon>Sar</taxon>
        <taxon>Stramenopiles</taxon>
        <taxon>Ochrophyta</taxon>
        <taxon>Bacillariophyta</taxon>
        <taxon>Bacillariophyceae</taxon>
        <taxon>Bacillariophycidae</taxon>
        <taxon>Naviculales</taxon>
        <taxon>Naviculaceae</taxon>
        <taxon>Seminavis</taxon>
    </lineage>
</organism>